<reference evidence="9" key="1">
    <citation type="journal article" date="2020" name="Stud. Mycol.">
        <title>101 Dothideomycetes genomes: a test case for predicting lifestyles and emergence of pathogens.</title>
        <authorList>
            <person name="Haridas S."/>
            <person name="Albert R."/>
            <person name="Binder M."/>
            <person name="Bloem J."/>
            <person name="Labutti K."/>
            <person name="Salamov A."/>
            <person name="Andreopoulos B."/>
            <person name="Baker S."/>
            <person name="Barry K."/>
            <person name="Bills G."/>
            <person name="Bluhm B."/>
            <person name="Cannon C."/>
            <person name="Castanera R."/>
            <person name="Culley D."/>
            <person name="Daum C."/>
            <person name="Ezra D."/>
            <person name="Gonzalez J."/>
            <person name="Henrissat B."/>
            <person name="Kuo A."/>
            <person name="Liang C."/>
            <person name="Lipzen A."/>
            <person name="Lutzoni F."/>
            <person name="Magnuson J."/>
            <person name="Mondo S."/>
            <person name="Nolan M."/>
            <person name="Ohm R."/>
            <person name="Pangilinan J."/>
            <person name="Park H.-J."/>
            <person name="Ramirez L."/>
            <person name="Alfaro M."/>
            <person name="Sun H."/>
            <person name="Tritt A."/>
            <person name="Yoshinaga Y."/>
            <person name="Zwiers L.-H."/>
            <person name="Turgeon B."/>
            <person name="Goodwin S."/>
            <person name="Spatafora J."/>
            <person name="Crous P."/>
            <person name="Grigoriev I."/>
        </authorList>
    </citation>
    <scope>NUCLEOTIDE SEQUENCE</scope>
    <source>
        <strain evidence="9">CBS 627.86</strain>
    </source>
</reference>
<evidence type="ECO:0000313" key="9">
    <source>
        <dbReference type="EMBL" id="KAF2119898.1"/>
    </source>
</evidence>
<name>A0A6A5ZNU3_9PLEO</name>
<dbReference type="Pfam" id="PF20684">
    <property type="entry name" value="Fung_rhodopsin"/>
    <property type="match status" value="1"/>
</dbReference>
<feature type="transmembrane region" description="Helical" evidence="7">
    <location>
        <begin position="58"/>
        <end position="79"/>
    </location>
</feature>
<feature type="transmembrane region" description="Helical" evidence="7">
    <location>
        <begin position="192"/>
        <end position="216"/>
    </location>
</feature>
<feature type="transmembrane region" description="Helical" evidence="7">
    <location>
        <begin position="27"/>
        <end position="46"/>
    </location>
</feature>
<organism evidence="9 10">
    <name type="scientific">Lophiotrema nucula</name>
    <dbReference type="NCBI Taxonomy" id="690887"/>
    <lineage>
        <taxon>Eukaryota</taxon>
        <taxon>Fungi</taxon>
        <taxon>Dikarya</taxon>
        <taxon>Ascomycota</taxon>
        <taxon>Pezizomycotina</taxon>
        <taxon>Dothideomycetes</taxon>
        <taxon>Pleosporomycetidae</taxon>
        <taxon>Pleosporales</taxon>
        <taxon>Lophiotremataceae</taxon>
        <taxon>Lophiotrema</taxon>
    </lineage>
</organism>
<evidence type="ECO:0000256" key="1">
    <source>
        <dbReference type="ARBA" id="ARBA00004141"/>
    </source>
</evidence>
<keyword evidence="4 7" id="KW-0472">Membrane</keyword>
<evidence type="ECO:0000256" key="6">
    <source>
        <dbReference type="SAM" id="MobiDB-lite"/>
    </source>
</evidence>
<dbReference type="Proteomes" id="UP000799770">
    <property type="component" value="Unassembled WGS sequence"/>
</dbReference>
<evidence type="ECO:0000256" key="3">
    <source>
        <dbReference type="ARBA" id="ARBA00022989"/>
    </source>
</evidence>
<sequence length="391" mass="44749">MNAASPPQTYQPVETAHHLLSVEAFHAILWTGFVLCLIACIGRVYIRYMCFHKLFIDDWAMIIALGMLLTSAALGQVYLKDIYMLMGVAKGEIVPDANFPSKAQRSLRAFGIAMLFSYLGIWAIKLNFLLFFKRLGAQITAYLVFWWAVLIFTIACGAVSIGLMQFHCMFGPINDIMVICPQYPTLKQTYDFFKVSCIIDVVSDAFIICFPVVILWQVSIALKKKLMLSGIFGLVVFTMAITIVRGSIFGGVYKTIDQNKRMDMNVTWIWFWFFIEFAVSFIIASLVSFRALFAQREKNADASEHRRREEAYQRQRERSDESSQRFGFRWRARRFHDSLLESFKDSETIHDRRLPVPESGRFSPSFITGIDGDNSSKEMSDSLGTFPNSRV</sequence>
<dbReference type="PANTHER" id="PTHR33048:SF47">
    <property type="entry name" value="INTEGRAL MEMBRANE PROTEIN-RELATED"/>
    <property type="match status" value="1"/>
</dbReference>
<comment type="subcellular location">
    <subcellularLocation>
        <location evidence="1">Membrane</location>
        <topology evidence="1">Multi-pass membrane protein</topology>
    </subcellularLocation>
</comment>
<evidence type="ECO:0000259" key="8">
    <source>
        <dbReference type="Pfam" id="PF20684"/>
    </source>
</evidence>
<feature type="transmembrane region" description="Helical" evidence="7">
    <location>
        <begin position="144"/>
        <end position="164"/>
    </location>
</feature>
<keyword evidence="3 7" id="KW-1133">Transmembrane helix</keyword>
<keyword evidence="2 7" id="KW-0812">Transmembrane</keyword>
<feature type="compositionally biased region" description="Polar residues" evidence="6">
    <location>
        <begin position="382"/>
        <end position="391"/>
    </location>
</feature>
<dbReference type="EMBL" id="ML977314">
    <property type="protein sequence ID" value="KAF2119898.1"/>
    <property type="molecule type" value="Genomic_DNA"/>
</dbReference>
<comment type="similarity">
    <text evidence="5">Belongs to the SAT4 family.</text>
</comment>
<dbReference type="InterPro" id="IPR049326">
    <property type="entry name" value="Rhodopsin_dom_fungi"/>
</dbReference>
<evidence type="ECO:0000256" key="7">
    <source>
        <dbReference type="SAM" id="Phobius"/>
    </source>
</evidence>
<proteinExistence type="inferred from homology"/>
<dbReference type="GO" id="GO:0016020">
    <property type="term" value="C:membrane"/>
    <property type="evidence" value="ECO:0007669"/>
    <property type="project" value="UniProtKB-SubCell"/>
</dbReference>
<feature type="transmembrane region" description="Helical" evidence="7">
    <location>
        <begin position="228"/>
        <end position="248"/>
    </location>
</feature>
<dbReference type="AlphaFoldDB" id="A0A6A5ZNU3"/>
<dbReference type="PANTHER" id="PTHR33048">
    <property type="entry name" value="PTH11-LIKE INTEGRAL MEMBRANE PROTEIN (AFU_ORTHOLOGUE AFUA_5G11245)"/>
    <property type="match status" value="1"/>
</dbReference>
<evidence type="ECO:0000256" key="4">
    <source>
        <dbReference type="ARBA" id="ARBA00023136"/>
    </source>
</evidence>
<evidence type="ECO:0000256" key="2">
    <source>
        <dbReference type="ARBA" id="ARBA00022692"/>
    </source>
</evidence>
<feature type="region of interest" description="Disordered" evidence="6">
    <location>
        <begin position="363"/>
        <end position="391"/>
    </location>
</feature>
<accession>A0A6A5ZNU3</accession>
<keyword evidence="10" id="KW-1185">Reference proteome</keyword>
<gene>
    <name evidence="9" type="ORF">BDV96DRAFT_566279</name>
</gene>
<feature type="domain" description="Rhodopsin" evidence="8">
    <location>
        <begin position="43"/>
        <end position="294"/>
    </location>
</feature>
<protein>
    <recommendedName>
        <fullName evidence="8">Rhodopsin domain-containing protein</fullName>
    </recommendedName>
</protein>
<evidence type="ECO:0000256" key="5">
    <source>
        <dbReference type="ARBA" id="ARBA00038359"/>
    </source>
</evidence>
<evidence type="ECO:0000313" key="10">
    <source>
        <dbReference type="Proteomes" id="UP000799770"/>
    </source>
</evidence>
<dbReference type="OrthoDB" id="444631at2759"/>
<dbReference type="InterPro" id="IPR052337">
    <property type="entry name" value="SAT4-like"/>
</dbReference>
<feature type="transmembrane region" description="Helical" evidence="7">
    <location>
        <begin position="109"/>
        <end position="132"/>
    </location>
</feature>
<feature type="transmembrane region" description="Helical" evidence="7">
    <location>
        <begin position="268"/>
        <end position="289"/>
    </location>
</feature>